<evidence type="ECO:0000256" key="6">
    <source>
        <dbReference type="ARBA" id="ARBA00022827"/>
    </source>
</evidence>
<dbReference type="OrthoDB" id="9778595at2"/>
<evidence type="ECO:0000313" key="13">
    <source>
        <dbReference type="Proteomes" id="UP000199227"/>
    </source>
</evidence>
<dbReference type="GO" id="GO:0016740">
    <property type="term" value="F:transferase activity"/>
    <property type="evidence" value="ECO:0007669"/>
    <property type="project" value="UniProtKB-UniRule"/>
</dbReference>
<evidence type="ECO:0000256" key="1">
    <source>
        <dbReference type="ARBA" id="ARBA00011955"/>
    </source>
</evidence>
<comment type="catalytic activity">
    <reaction evidence="9 10">
        <text>L-threonyl-[protein] + FAD = FMN-L-threonyl-[protein] + AMP + H(+)</text>
        <dbReference type="Rhea" id="RHEA:36847"/>
        <dbReference type="Rhea" id="RHEA-COMP:11060"/>
        <dbReference type="Rhea" id="RHEA-COMP:11061"/>
        <dbReference type="ChEBI" id="CHEBI:15378"/>
        <dbReference type="ChEBI" id="CHEBI:30013"/>
        <dbReference type="ChEBI" id="CHEBI:57692"/>
        <dbReference type="ChEBI" id="CHEBI:74257"/>
        <dbReference type="ChEBI" id="CHEBI:456215"/>
        <dbReference type="EC" id="2.7.1.180"/>
    </reaction>
</comment>
<evidence type="ECO:0000313" key="12">
    <source>
        <dbReference type="EMBL" id="SFP67619.1"/>
    </source>
</evidence>
<name>A0A1I5SA93_9BACT</name>
<comment type="cofactor">
    <cofactor evidence="11">
        <name>Mg(2+)</name>
        <dbReference type="ChEBI" id="CHEBI:18420"/>
    </cofactor>
    <cofactor evidence="11">
        <name>Mn(2+)</name>
        <dbReference type="ChEBI" id="CHEBI:29035"/>
    </cofactor>
    <text evidence="11">Magnesium. Can also use manganese.</text>
</comment>
<feature type="binding site" evidence="11">
    <location>
        <position position="263"/>
    </location>
    <ligand>
        <name>Mg(2+)</name>
        <dbReference type="ChEBI" id="CHEBI:18420"/>
    </ligand>
</feature>
<dbReference type="InterPro" id="IPR024932">
    <property type="entry name" value="ApbE"/>
</dbReference>
<dbReference type="RefSeq" id="WP_092913311.1">
    <property type="nucleotide sequence ID" value="NZ_FOXB01000032.1"/>
</dbReference>
<keyword evidence="4 10" id="KW-0808">Transferase</keyword>
<keyword evidence="6 10" id="KW-0274">FAD</keyword>
<feature type="binding site" evidence="11">
    <location>
        <position position="267"/>
    </location>
    <ligand>
        <name>Mg(2+)</name>
        <dbReference type="ChEBI" id="CHEBI:18420"/>
    </ligand>
</feature>
<evidence type="ECO:0000256" key="8">
    <source>
        <dbReference type="ARBA" id="ARBA00031306"/>
    </source>
</evidence>
<evidence type="ECO:0000256" key="4">
    <source>
        <dbReference type="ARBA" id="ARBA00022679"/>
    </source>
</evidence>
<sequence>MKKIILLYIFIISVQFLSADTIRRERVLMGTYAFVIVDANDSQIVNTIFARMKQVEESLSSFLKEGGVLKLNRKRKGKVDDDLFEAINLCKKLYSETNGYFDCTIGSITKQQFGFGTENEKIPSSASIAQSKVGMDGVHMHNRNVWLEDDIYLDLGGMGKGFGVDKAADILKRAGITQAIVGLSGDIRCFGSCSIAIQNPFDEGAVGEINIAMQETGISTSGIYRRFVKTKDYNHLIDPKRRRSERLFASVTLVAPLPNVLLDGWATAISVMPASLALKFLDAHPSVEYLLIGTNGVVLKKGRNIRYTAHSLSGFILHPSLSLKEKSKWLQKLL</sequence>
<dbReference type="PANTHER" id="PTHR30040">
    <property type="entry name" value="THIAMINE BIOSYNTHESIS LIPOPROTEIN APBE"/>
    <property type="match status" value="1"/>
</dbReference>
<keyword evidence="7 10" id="KW-0460">Magnesium</keyword>
<keyword evidence="13" id="KW-1185">Reference proteome</keyword>
<evidence type="ECO:0000256" key="9">
    <source>
        <dbReference type="ARBA" id="ARBA00048540"/>
    </source>
</evidence>
<evidence type="ECO:0000256" key="11">
    <source>
        <dbReference type="PIRSR" id="PIRSR006268-2"/>
    </source>
</evidence>
<dbReference type="GO" id="GO:0046872">
    <property type="term" value="F:metal ion binding"/>
    <property type="evidence" value="ECO:0007669"/>
    <property type="project" value="UniProtKB-UniRule"/>
</dbReference>
<accession>A0A1I5SA93</accession>
<keyword evidence="3 10" id="KW-0285">Flavoprotein</keyword>
<organism evidence="12 13">
    <name type="scientific">Hydrogenimonas thermophila</name>
    <dbReference type="NCBI Taxonomy" id="223786"/>
    <lineage>
        <taxon>Bacteria</taxon>
        <taxon>Pseudomonadati</taxon>
        <taxon>Campylobacterota</taxon>
        <taxon>Epsilonproteobacteria</taxon>
        <taxon>Campylobacterales</taxon>
        <taxon>Hydrogenimonadaceae</taxon>
        <taxon>Hydrogenimonas</taxon>
    </lineage>
</organism>
<dbReference type="PIRSF" id="PIRSF006268">
    <property type="entry name" value="ApbE"/>
    <property type="match status" value="1"/>
</dbReference>
<dbReference type="EMBL" id="FOXB01000032">
    <property type="protein sequence ID" value="SFP67619.1"/>
    <property type="molecule type" value="Genomic_DNA"/>
</dbReference>
<dbReference type="InterPro" id="IPR003374">
    <property type="entry name" value="ApbE-like_sf"/>
</dbReference>
<evidence type="ECO:0000256" key="5">
    <source>
        <dbReference type="ARBA" id="ARBA00022723"/>
    </source>
</evidence>
<feature type="binding site" evidence="11">
    <location>
        <position position="157"/>
    </location>
    <ligand>
        <name>Mg(2+)</name>
        <dbReference type="ChEBI" id="CHEBI:18420"/>
    </ligand>
</feature>
<dbReference type="PANTHER" id="PTHR30040:SF2">
    <property type="entry name" value="FAD:PROTEIN FMN TRANSFERASE"/>
    <property type="match status" value="1"/>
</dbReference>
<evidence type="ECO:0000256" key="2">
    <source>
        <dbReference type="ARBA" id="ARBA00016337"/>
    </source>
</evidence>
<keyword evidence="12" id="KW-0449">Lipoprotein</keyword>
<protein>
    <recommendedName>
        <fullName evidence="2 10">FAD:protein FMN transferase</fullName>
        <ecNumber evidence="1 10">2.7.1.180</ecNumber>
    </recommendedName>
    <alternativeName>
        <fullName evidence="8 10">Flavin transferase</fullName>
    </alternativeName>
</protein>
<dbReference type="SUPFAM" id="SSF143631">
    <property type="entry name" value="ApbE-like"/>
    <property type="match status" value="1"/>
</dbReference>
<gene>
    <name evidence="12" type="ORF">SAMN05216234_13210</name>
</gene>
<comment type="similarity">
    <text evidence="10">Belongs to the ApbE family.</text>
</comment>
<dbReference type="Proteomes" id="UP000199227">
    <property type="component" value="Unassembled WGS sequence"/>
</dbReference>
<keyword evidence="5 10" id="KW-0479">Metal-binding</keyword>
<evidence type="ECO:0000256" key="7">
    <source>
        <dbReference type="ARBA" id="ARBA00022842"/>
    </source>
</evidence>
<dbReference type="STRING" id="223786.SAMN05216234_13210"/>
<dbReference type="AlphaFoldDB" id="A0A1I5SA93"/>
<dbReference type="Gene3D" id="3.10.520.10">
    <property type="entry name" value="ApbE-like domains"/>
    <property type="match status" value="1"/>
</dbReference>
<dbReference type="Pfam" id="PF02424">
    <property type="entry name" value="ApbE"/>
    <property type="match status" value="1"/>
</dbReference>
<reference evidence="12 13" key="1">
    <citation type="submission" date="2016-10" db="EMBL/GenBank/DDBJ databases">
        <authorList>
            <person name="de Groot N.N."/>
        </authorList>
    </citation>
    <scope>NUCLEOTIDE SEQUENCE [LARGE SCALE GENOMIC DNA]</scope>
    <source>
        <strain evidence="12 13">EP1-55-1</strain>
    </source>
</reference>
<evidence type="ECO:0000256" key="3">
    <source>
        <dbReference type="ARBA" id="ARBA00022630"/>
    </source>
</evidence>
<dbReference type="EC" id="2.7.1.180" evidence="1 10"/>
<proteinExistence type="inferred from homology"/>
<evidence type="ECO:0000256" key="10">
    <source>
        <dbReference type="PIRNR" id="PIRNR006268"/>
    </source>
</evidence>